<keyword evidence="1" id="KW-0472">Membrane</keyword>
<feature type="transmembrane region" description="Helical" evidence="1">
    <location>
        <begin position="118"/>
        <end position="139"/>
    </location>
</feature>
<keyword evidence="1" id="KW-0812">Transmembrane</keyword>
<reference evidence="2 3" key="1">
    <citation type="submission" date="2017-01" db="EMBL/GenBank/DDBJ databases">
        <title>Complete Genome Sequence of Dolosigranulum pigrum isolated from a Patient with interstitial lung disease.</title>
        <authorList>
            <person name="Mukhopadhyay R."/>
            <person name="Joaquin J."/>
            <person name="Hogue R."/>
            <person name="Fitzgerald S."/>
            <person name="Jospin G."/>
            <person name="Eisen J.A."/>
            <person name="Chaturvedi V."/>
        </authorList>
    </citation>
    <scope>NUCLEOTIDE SEQUENCE [LARGE SCALE GENOMIC DNA]</scope>
    <source>
        <strain evidence="2 3">15S00348</strain>
    </source>
</reference>
<keyword evidence="1" id="KW-1133">Transmembrane helix</keyword>
<name>A0A1S8KQX0_9LACT</name>
<feature type="transmembrane region" description="Helical" evidence="1">
    <location>
        <begin position="21"/>
        <end position="44"/>
    </location>
</feature>
<dbReference type="Proteomes" id="UP000190409">
    <property type="component" value="Unassembled WGS sequence"/>
</dbReference>
<evidence type="ECO:0000313" key="2">
    <source>
        <dbReference type="EMBL" id="OOL81941.1"/>
    </source>
</evidence>
<protein>
    <recommendedName>
        <fullName evidence="4">PTS cellobiose transporter subunit IIC</fullName>
    </recommendedName>
</protein>
<feature type="transmembrane region" description="Helical" evidence="1">
    <location>
        <begin position="83"/>
        <end position="103"/>
    </location>
</feature>
<evidence type="ECO:0000256" key="1">
    <source>
        <dbReference type="SAM" id="Phobius"/>
    </source>
</evidence>
<gene>
    <name evidence="2" type="ORF">BWX42_09785</name>
</gene>
<accession>A0A1S8KQX0</accession>
<feature type="transmembrane region" description="Helical" evidence="1">
    <location>
        <begin position="50"/>
        <end position="71"/>
    </location>
</feature>
<dbReference type="AlphaFoldDB" id="A0A1S8KQX0"/>
<dbReference type="EMBL" id="MUYF01000003">
    <property type="protein sequence ID" value="OOL81941.1"/>
    <property type="molecule type" value="Genomic_DNA"/>
</dbReference>
<comment type="caution">
    <text evidence="2">The sequence shown here is derived from an EMBL/GenBank/DDBJ whole genome shotgun (WGS) entry which is preliminary data.</text>
</comment>
<sequence length="172" mass="19839">MMDHLSVKDQQALKMMAYNRYLFLRYMLAISFFANLNWGIFLIISKSTIAILPILLIILSVGPIYEQLILYNKPLENKELKFSVGYFILQLIINVSLMSTVGIESLYQLLFPFMANNWYGRIGIIGIQMIGIIISFACINKIKKIKKNKDSGYKRLQQLNKALQKEGQTYGK</sequence>
<dbReference type="RefSeq" id="WP_077863308.1">
    <property type="nucleotide sequence ID" value="NZ_CALFGV010000020.1"/>
</dbReference>
<organism evidence="2 3">
    <name type="scientific">Dolosigranulum pigrum</name>
    <dbReference type="NCBI Taxonomy" id="29394"/>
    <lineage>
        <taxon>Bacteria</taxon>
        <taxon>Bacillati</taxon>
        <taxon>Bacillota</taxon>
        <taxon>Bacilli</taxon>
        <taxon>Lactobacillales</taxon>
        <taxon>Carnobacteriaceae</taxon>
        <taxon>Dolosigranulum</taxon>
    </lineage>
</organism>
<evidence type="ECO:0000313" key="3">
    <source>
        <dbReference type="Proteomes" id="UP000190409"/>
    </source>
</evidence>
<proteinExistence type="predicted"/>
<evidence type="ECO:0008006" key="4">
    <source>
        <dbReference type="Google" id="ProtNLM"/>
    </source>
</evidence>